<evidence type="ECO:0000259" key="7">
    <source>
        <dbReference type="Pfam" id="PF04545"/>
    </source>
</evidence>
<dbReference type="NCBIfam" id="TIGR02937">
    <property type="entry name" value="sigma70-ECF"/>
    <property type="match status" value="1"/>
</dbReference>
<evidence type="ECO:0000259" key="5">
    <source>
        <dbReference type="Pfam" id="PF04539"/>
    </source>
</evidence>
<dbReference type="GO" id="GO:0006352">
    <property type="term" value="P:DNA-templated transcription initiation"/>
    <property type="evidence" value="ECO:0007669"/>
    <property type="project" value="InterPro"/>
</dbReference>
<evidence type="ECO:0000313" key="9">
    <source>
        <dbReference type="Proteomes" id="UP000886865"/>
    </source>
</evidence>
<comment type="caution">
    <text evidence="8">The sequence shown here is derived from an EMBL/GenBank/DDBJ whole genome shotgun (WGS) entry which is preliminary data.</text>
</comment>
<evidence type="ECO:0000256" key="3">
    <source>
        <dbReference type="ARBA" id="ARBA00023125"/>
    </source>
</evidence>
<keyword evidence="3" id="KW-0238">DNA-binding</keyword>
<dbReference type="AlphaFoldDB" id="A0A9D1FKB9"/>
<dbReference type="Pfam" id="PF04539">
    <property type="entry name" value="Sigma70_r3"/>
    <property type="match status" value="1"/>
</dbReference>
<dbReference type="PANTHER" id="PTHR30385:SF4">
    <property type="entry name" value="RNA POLYMERASE SIGMA-E FACTOR"/>
    <property type="match status" value="1"/>
</dbReference>
<accession>A0A9D1FKB9</accession>
<keyword evidence="4" id="KW-0804">Transcription</keyword>
<keyword evidence="1" id="KW-0805">Transcription regulation</keyword>
<reference evidence="8" key="1">
    <citation type="submission" date="2020-10" db="EMBL/GenBank/DDBJ databases">
        <authorList>
            <person name="Gilroy R."/>
        </authorList>
    </citation>
    <scope>NUCLEOTIDE SEQUENCE</scope>
    <source>
        <strain evidence="8">CHK152-2871</strain>
    </source>
</reference>
<dbReference type="InterPro" id="IPR013325">
    <property type="entry name" value="RNA_pol_sigma_r2"/>
</dbReference>
<dbReference type="GO" id="GO:0003677">
    <property type="term" value="F:DNA binding"/>
    <property type="evidence" value="ECO:0007669"/>
    <property type="project" value="UniProtKB-KW"/>
</dbReference>
<dbReference type="InterPro" id="IPR013324">
    <property type="entry name" value="RNA_pol_sigma_r3/r4-like"/>
</dbReference>
<reference evidence="8" key="2">
    <citation type="journal article" date="2021" name="PeerJ">
        <title>Extensive microbial diversity within the chicken gut microbiome revealed by metagenomics and culture.</title>
        <authorList>
            <person name="Gilroy R."/>
            <person name="Ravi A."/>
            <person name="Getino M."/>
            <person name="Pursley I."/>
            <person name="Horton D.L."/>
            <person name="Alikhan N.F."/>
            <person name="Baker D."/>
            <person name="Gharbi K."/>
            <person name="Hall N."/>
            <person name="Watson M."/>
            <person name="Adriaenssens E.M."/>
            <person name="Foster-Nyarko E."/>
            <person name="Jarju S."/>
            <person name="Secka A."/>
            <person name="Antonio M."/>
            <person name="Oren A."/>
            <person name="Chaudhuri R.R."/>
            <person name="La Ragione R."/>
            <person name="Hildebrand F."/>
            <person name="Pallen M.J."/>
        </authorList>
    </citation>
    <scope>NUCLEOTIDE SEQUENCE</scope>
    <source>
        <strain evidence="8">CHK152-2871</strain>
    </source>
</reference>
<dbReference type="InterPro" id="IPR014284">
    <property type="entry name" value="RNA_pol_sigma-70_dom"/>
</dbReference>
<dbReference type="Pfam" id="PF04545">
    <property type="entry name" value="Sigma70_r4"/>
    <property type="match status" value="1"/>
</dbReference>
<dbReference type="SUPFAM" id="SSF88946">
    <property type="entry name" value="Sigma2 domain of RNA polymerase sigma factors"/>
    <property type="match status" value="1"/>
</dbReference>
<dbReference type="InterPro" id="IPR007630">
    <property type="entry name" value="RNA_pol_sigma70_r4"/>
</dbReference>
<feature type="domain" description="RNA polymerase sigma-70 region 4" evidence="7">
    <location>
        <begin position="211"/>
        <end position="258"/>
    </location>
</feature>
<protein>
    <submittedName>
        <fullName evidence="8">Sigma-70 family RNA polymerase sigma factor</fullName>
    </submittedName>
</protein>
<dbReference type="CDD" id="cd06171">
    <property type="entry name" value="Sigma70_r4"/>
    <property type="match status" value="1"/>
</dbReference>
<feature type="domain" description="RNA polymerase sigma-70 region 3" evidence="5">
    <location>
        <begin position="121"/>
        <end position="182"/>
    </location>
</feature>
<gene>
    <name evidence="8" type="ORF">IAA86_07200</name>
</gene>
<organism evidence="8 9">
    <name type="scientific">Candidatus Galligastranaerophilus intestinavium</name>
    <dbReference type="NCBI Taxonomy" id="2840836"/>
    <lineage>
        <taxon>Bacteria</taxon>
        <taxon>Candidatus Galligastranaerophilus</taxon>
    </lineage>
</organism>
<sequence length="272" mass="31656">MAQEFLNTNDSIDPENRVAQWLCEYKETQNEATKHHLRELIVLTYMPLVKKVARSLARRSTDPIEDITQVGALGLIKAVDLFKPEISSNFRTYATYLITGEIRHYLRDKSTIIRAPREIKELSYRVHKITLELTEKLGTTPSDKELAQALQMSEKKIEEVYELDRRTTAISIDQILGNEENGNSTLSDRLVDESQKDLITGFENRMILHDAIKKLDYEEQQLIILNYFEGLNQREISQKLNMSQMQVSRKLKKALDKLFNIITKKGLHKYER</sequence>
<dbReference type="EMBL" id="DVJQ01000060">
    <property type="protein sequence ID" value="HIS74790.1"/>
    <property type="molecule type" value="Genomic_DNA"/>
</dbReference>
<dbReference type="Gene3D" id="1.20.120.1810">
    <property type="match status" value="1"/>
</dbReference>
<dbReference type="PRINTS" id="PR00046">
    <property type="entry name" value="SIGMA70FCT"/>
</dbReference>
<evidence type="ECO:0000313" key="8">
    <source>
        <dbReference type="EMBL" id="HIS74790.1"/>
    </source>
</evidence>
<dbReference type="Pfam" id="PF04542">
    <property type="entry name" value="Sigma70_r2"/>
    <property type="match status" value="1"/>
</dbReference>
<keyword evidence="2" id="KW-0731">Sigma factor</keyword>
<dbReference type="Gene3D" id="1.20.140.160">
    <property type="match status" value="1"/>
</dbReference>
<dbReference type="SUPFAM" id="SSF88659">
    <property type="entry name" value="Sigma3 and sigma4 domains of RNA polymerase sigma factors"/>
    <property type="match status" value="2"/>
</dbReference>
<dbReference type="InterPro" id="IPR000943">
    <property type="entry name" value="RNA_pol_sigma70"/>
</dbReference>
<evidence type="ECO:0000256" key="2">
    <source>
        <dbReference type="ARBA" id="ARBA00023082"/>
    </source>
</evidence>
<dbReference type="Proteomes" id="UP000886865">
    <property type="component" value="Unassembled WGS sequence"/>
</dbReference>
<evidence type="ECO:0000256" key="1">
    <source>
        <dbReference type="ARBA" id="ARBA00023015"/>
    </source>
</evidence>
<dbReference type="InterPro" id="IPR007624">
    <property type="entry name" value="RNA_pol_sigma70_r3"/>
</dbReference>
<name>A0A9D1FKB9_9BACT</name>
<dbReference type="PANTHER" id="PTHR30385">
    <property type="entry name" value="SIGMA FACTOR F FLAGELLAR"/>
    <property type="match status" value="1"/>
</dbReference>
<dbReference type="GO" id="GO:0016987">
    <property type="term" value="F:sigma factor activity"/>
    <property type="evidence" value="ECO:0007669"/>
    <property type="project" value="UniProtKB-KW"/>
</dbReference>
<dbReference type="InterPro" id="IPR007627">
    <property type="entry name" value="RNA_pol_sigma70_r2"/>
</dbReference>
<evidence type="ECO:0000256" key="4">
    <source>
        <dbReference type="ARBA" id="ARBA00023163"/>
    </source>
</evidence>
<proteinExistence type="predicted"/>
<evidence type="ECO:0000259" key="6">
    <source>
        <dbReference type="Pfam" id="PF04542"/>
    </source>
</evidence>
<feature type="domain" description="RNA polymerase sigma-70 region 2" evidence="6">
    <location>
        <begin position="42"/>
        <end position="110"/>
    </location>
</feature>